<feature type="signal peptide" evidence="1">
    <location>
        <begin position="1"/>
        <end position="19"/>
    </location>
</feature>
<evidence type="ECO:0000256" key="1">
    <source>
        <dbReference type="SAM" id="SignalP"/>
    </source>
</evidence>
<organism evidence="2 3">
    <name type="scientific">Arundinibacter roseus</name>
    <dbReference type="NCBI Taxonomy" id="2070510"/>
    <lineage>
        <taxon>Bacteria</taxon>
        <taxon>Pseudomonadati</taxon>
        <taxon>Bacteroidota</taxon>
        <taxon>Cytophagia</taxon>
        <taxon>Cytophagales</taxon>
        <taxon>Spirosomataceae</taxon>
        <taxon>Arundinibacter</taxon>
    </lineage>
</organism>
<accession>A0A4R4KHB1</accession>
<keyword evidence="3" id="KW-1185">Reference proteome</keyword>
<sequence>MGKLSLLLLLSAVFTSAAAQQNSPADSLNNTVTRFHVPGDVTITMADGQGKKVSEIQAGEPIKCVREGLVQTSRICEVEQMTDSALWLTTLYLRPVDEAAASRSTWPLIPALMIETAPTALVTTPEGPRMISQLRKGDILYHVEPSTQQISTWKVGIVRRKSRQVSTLYSVVTEEGTYLLENLVAQDR</sequence>
<dbReference type="AlphaFoldDB" id="A0A4R4KHB1"/>
<dbReference type="OrthoDB" id="645009at2"/>
<proteinExistence type="predicted"/>
<dbReference type="SUPFAM" id="SSF51294">
    <property type="entry name" value="Hedgehog/intein (Hint) domain"/>
    <property type="match status" value="1"/>
</dbReference>
<feature type="chain" id="PRO_5020602329" evidence="1">
    <location>
        <begin position="20"/>
        <end position="188"/>
    </location>
</feature>
<dbReference type="EMBL" id="SMJU01000005">
    <property type="protein sequence ID" value="TDB65969.1"/>
    <property type="molecule type" value="Genomic_DNA"/>
</dbReference>
<name>A0A4R4KHB1_9BACT</name>
<dbReference type="Gene3D" id="2.170.16.10">
    <property type="entry name" value="Hedgehog/Intein (Hint) domain"/>
    <property type="match status" value="1"/>
</dbReference>
<evidence type="ECO:0000313" key="3">
    <source>
        <dbReference type="Proteomes" id="UP000295706"/>
    </source>
</evidence>
<evidence type="ECO:0000313" key="2">
    <source>
        <dbReference type="EMBL" id="TDB65969.1"/>
    </source>
</evidence>
<reference evidence="2 3" key="1">
    <citation type="submission" date="2019-02" db="EMBL/GenBank/DDBJ databases">
        <title>Arundinibacter roseus gen. nov., sp. nov., a new member of the family Cytophagaceae.</title>
        <authorList>
            <person name="Szuroczki S."/>
            <person name="Khayer B."/>
            <person name="Sproer C."/>
            <person name="Toumi M."/>
            <person name="Szabo A."/>
            <person name="Felfoldi T."/>
            <person name="Schumann P."/>
            <person name="Toth E."/>
        </authorList>
    </citation>
    <scope>NUCLEOTIDE SEQUENCE [LARGE SCALE GENOMIC DNA]</scope>
    <source>
        <strain evidence="2 3">DMA-k-7a</strain>
    </source>
</reference>
<dbReference type="RefSeq" id="WP_132116870.1">
    <property type="nucleotide sequence ID" value="NZ_SMJU01000005.1"/>
</dbReference>
<gene>
    <name evidence="2" type="ORF">EZE20_09410</name>
</gene>
<protein>
    <submittedName>
        <fullName evidence="2">Uncharacterized protein</fullName>
    </submittedName>
</protein>
<dbReference type="InterPro" id="IPR036844">
    <property type="entry name" value="Hint_dom_sf"/>
</dbReference>
<keyword evidence="1" id="KW-0732">Signal</keyword>
<comment type="caution">
    <text evidence="2">The sequence shown here is derived from an EMBL/GenBank/DDBJ whole genome shotgun (WGS) entry which is preliminary data.</text>
</comment>
<dbReference type="Proteomes" id="UP000295706">
    <property type="component" value="Unassembled WGS sequence"/>
</dbReference>